<evidence type="ECO:0000256" key="1">
    <source>
        <dbReference type="ARBA" id="ARBA00018672"/>
    </source>
</evidence>
<dbReference type="PROSITE" id="PS50110">
    <property type="entry name" value="RESPONSE_REGULATORY"/>
    <property type="match status" value="1"/>
</dbReference>
<dbReference type="InterPro" id="IPR011006">
    <property type="entry name" value="CheY-like_superfamily"/>
</dbReference>
<reference evidence="7 9" key="3">
    <citation type="submission" date="2020-11" db="EMBL/GenBank/DDBJ databases">
        <title>Closed and high quality bacterial genomes of the OMM12 community.</title>
        <authorList>
            <person name="Marbouty M."/>
            <person name="Lamy-Besnier Q."/>
            <person name="Debarbieux L."/>
            <person name="Koszul R."/>
        </authorList>
    </citation>
    <scope>NUCLEOTIDE SEQUENCE [LARGE SCALE GENOMIC DNA]</scope>
    <source>
        <strain evidence="7 9">KB18</strain>
    </source>
</reference>
<name>A0A1Z2XMW5_9FIRM</name>
<dbReference type="EMBL" id="CP021422">
    <property type="protein sequence ID" value="ASB39770.1"/>
    <property type="molecule type" value="Genomic_DNA"/>
</dbReference>
<accession>A0A1Z2XMW5</accession>
<dbReference type="InterPro" id="IPR001789">
    <property type="entry name" value="Sig_transdc_resp-reg_receiver"/>
</dbReference>
<dbReference type="GO" id="GO:0000156">
    <property type="term" value="F:phosphorelay response regulator activity"/>
    <property type="evidence" value="ECO:0007669"/>
    <property type="project" value="InterPro"/>
</dbReference>
<dbReference type="PROSITE" id="PS50930">
    <property type="entry name" value="HTH_LYTTR"/>
    <property type="match status" value="1"/>
</dbReference>
<feature type="modified residue" description="4-aspartylphosphate" evidence="3">
    <location>
        <position position="52"/>
    </location>
</feature>
<evidence type="ECO:0000313" key="6">
    <source>
        <dbReference type="EMBL" id="ASB39770.1"/>
    </source>
</evidence>
<dbReference type="SMART" id="SM00448">
    <property type="entry name" value="REC"/>
    <property type="match status" value="1"/>
</dbReference>
<dbReference type="Proteomes" id="UP000596035">
    <property type="component" value="Chromosome"/>
</dbReference>
<evidence type="ECO:0000259" key="4">
    <source>
        <dbReference type="PROSITE" id="PS50110"/>
    </source>
</evidence>
<dbReference type="InterPro" id="IPR046947">
    <property type="entry name" value="LytR-like"/>
</dbReference>
<evidence type="ECO:0000256" key="2">
    <source>
        <dbReference type="ARBA" id="ARBA00024867"/>
    </source>
</evidence>
<evidence type="ECO:0000256" key="3">
    <source>
        <dbReference type="PROSITE-ProRule" id="PRU00169"/>
    </source>
</evidence>
<dbReference type="AlphaFoldDB" id="A0A1Z2XMW5"/>
<dbReference type="GO" id="GO:0003677">
    <property type="term" value="F:DNA binding"/>
    <property type="evidence" value="ECO:0007669"/>
    <property type="project" value="UniProtKB-KW"/>
</dbReference>
<feature type="domain" description="Response regulatory" evidence="4">
    <location>
        <begin position="3"/>
        <end position="119"/>
    </location>
</feature>
<keyword evidence="3" id="KW-0597">Phosphoprotein</keyword>
<dbReference type="PANTHER" id="PTHR37299">
    <property type="entry name" value="TRANSCRIPTIONAL REGULATOR-RELATED"/>
    <property type="match status" value="1"/>
</dbReference>
<sequence>MMRIAICDDEAPTRTYLASLIRAQDRPCEVVEYASAGDCLADHRGIDLLFLDIELNAAGPDGMALARQIREQSAVTQPVIIFVTGYERYVFDAFDVGAFQYLLKPVNEEKFAQVFARAVEQIEAGRVQPQLSHALTLQSAGTSRTVPLDCIYYIESSNHKVVLHLKDGEFSCYAKIRDLEAELGDQFFRVHKGYLVNLAYVEGYSKTELTLTNGEKLLISKYKYQDFVKAYLRFVKRGAGL</sequence>
<reference evidence="6" key="1">
    <citation type="journal article" date="2017" name="Genome Announc.">
        <title>High-Quality Whole-Genome Sequences of the Oligo-Mouse-Microbiota Bacterial Community.</title>
        <authorList>
            <person name="Garzetti D."/>
            <person name="Brugiroux S."/>
            <person name="Bunk B."/>
            <person name="Pukall R."/>
            <person name="McCoy K.D."/>
            <person name="Macpherson A.J."/>
            <person name="Stecher B."/>
        </authorList>
    </citation>
    <scope>NUCLEOTIDE SEQUENCE</scope>
    <source>
        <strain evidence="6">KB18</strain>
    </source>
</reference>
<feature type="domain" description="HTH LytTR-type" evidence="5">
    <location>
        <begin position="135"/>
        <end position="233"/>
    </location>
</feature>
<dbReference type="Gene3D" id="2.40.50.1020">
    <property type="entry name" value="LytTr DNA-binding domain"/>
    <property type="match status" value="1"/>
</dbReference>
<evidence type="ECO:0000259" key="5">
    <source>
        <dbReference type="PROSITE" id="PS50930"/>
    </source>
</evidence>
<evidence type="ECO:0000313" key="7">
    <source>
        <dbReference type="EMBL" id="QQR29061.1"/>
    </source>
</evidence>
<protein>
    <recommendedName>
        <fullName evidence="1">Stage 0 sporulation protein A homolog</fullName>
    </recommendedName>
</protein>
<dbReference type="PANTHER" id="PTHR37299:SF1">
    <property type="entry name" value="STAGE 0 SPORULATION PROTEIN A HOMOLOG"/>
    <property type="match status" value="1"/>
</dbReference>
<gene>
    <name evidence="6" type="ORF">ADH66_03345</name>
    <name evidence="7" type="ORF">I5Q82_13400</name>
</gene>
<dbReference type="KEGG" id="amur:ADH66_03345"/>
<evidence type="ECO:0000313" key="8">
    <source>
        <dbReference type="Proteomes" id="UP000196710"/>
    </source>
</evidence>
<dbReference type="InterPro" id="IPR007492">
    <property type="entry name" value="LytTR_DNA-bd_dom"/>
</dbReference>
<evidence type="ECO:0000313" key="9">
    <source>
        <dbReference type="Proteomes" id="UP000596035"/>
    </source>
</evidence>
<comment type="function">
    <text evidence="2">May play the central regulatory role in sporulation. It may be an element of the effector pathway responsible for the activation of sporulation genes in response to nutritional stress. Spo0A may act in concert with spo0H (a sigma factor) to control the expression of some genes that are critical to the sporulation process.</text>
</comment>
<dbReference type="Pfam" id="PF00072">
    <property type="entry name" value="Response_reg"/>
    <property type="match status" value="1"/>
</dbReference>
<dbReference type="Pfam" id="PF04397">
    <property type="entry name" value="LytTR"/>
    <property type="match status" value="1"/>
</dbReference>
<dbReference type="RefSeq" id="WP_066535699.1">
    <property type="nucleotide sequence ID" value="NZ_CP021422.1"/>
</dbReference>
<keyword evidence="8" id="KW-1185">Reference proteome</keyword>
<reference evidence="8" key="2">
    <citation type="submission" date="2017-05" db="EMBL/GenBank/DDBJ databases">
        <title>Improved OligoMM genomes.</title>
        <authorList>
            <person name="Garzetti D."/>
        </authorList>
    </citation>
    <scope>NUCLEOTIDE SEQUENCE [LARGE SCALE GENOMIC DNA]</scope>
    <source>
        <strain evidence="8">KB18</strain>
    </source>
</reference>
<dbReference type="SMART" id="SM00850">
    <property type="entry name" value="LytTR"/>
    <property type="match status" value="1"/>
</dbReference>
<dbReference type="SUPFAM" id="SSF52172">
    <property type="entry name" value="CheY-like"/>
    <property type="match status" value="1"/>
</dbReference>
<organism evidence="7 9">
    <name type="scientific">Acutalibacter muris</name>
    <dbReference type="NCBI Taxonomy" id="1796620"/>
    <lineage>
        <taxon>Bacteria</taxon>
        <taxon>Bacillati</taxon>
        <taxon>Bacillota</taxon>
        <taxon>Clostridia</taxon>
        <taxon>Eubacteriales</taxon>
        <taxon>Acutalibacteraceae</taxon>
        <taxon>Acutalibacter</taxon>
    </lineage>
</organism>
<dbReference type="EMBL" id="CP065321">
    <property type="protein sequence ID" value="QQR29061.1"/>
    <property type="molecule type" value="Genomic_DNA"/>
</dbReference>
<dbReference type="Gene3D" id="3.40.50.2300">
    <property type="match status" value="1"/>
</dbReference>
<proteinExistence type="predicted"/>
<dbReference type="Proteomes" id="UP000196710">
    <property type="component" value="Chromosome"/>
</dbReference>
<keyword evidence="6" id="KW-0238">DNA-binding</keyword>